<reference evidence="2" key="1">
    <citation type="journal article" date="2019" name="Int. J. Syst. Evol. Microbiol.">
        <title>The Global Catalogue of Microorganisms (GCM) 10K type strain sequencing project: providing services to taxonomists for standard genome sequencing and annotation.</title>
        <authorList>
            <consortium name="The Broad Institute Genomics Platform"/>
            <consortium name="The Broad Institute Genome Sequencing Center for Infectious Disease"/>
            <person name="Wu L."/>
            <person name="Ma J."/>
        </authorList>
    </citation>
    <scope>NUCLEOTIDE SEQUENCE [LARGE SCALE GENOMIC DNA]</scope>
    <source>
        <strain evidence="2">JCM 17808</strain>
    </source>
</reference>
<name>A0ABP8JE47_9MICO</name>
<keyword evidence="2" id="KW-1185">Reference proteome</keyword>
<evidence type="ECO:0008006" key="3">
    <source>
        <dbReference type="Google" id="ProtNLM"/>
    </source>
</evidence>
<evidence type="ECO:0000313" key="2">
    <source>
        <dbReference type="Proteomes" id="UP001500642"/>
    </source>
</evidence>
<sequence length="66" mass="7593">MTCSAKACTRTAEFALLWNNPRIHTPERRKVWLACPDHRTHLHEYLQIRSLLRDDVPVAEIPEGAG</sequence>
<protein>
    <recommendedName>
        <fullName evidence="3">Acetone carboxylase</fullName>
    </recommendedName>
</protein>
<proteinExistence type="predicted"/>
<gene>
    <name evidence="1" type="ORF">GCM10023167_14710</name>
</gene>
<comment type="caution">
    <text evidence="1">The sequence shown here is derived from an EMBL/GenBank/DDBJ whole genome shotgun (WGS) entry which is preliminary data.</text>
</comment>
<evidence type="ECO:0000313" key="1">
    <source>
        <dbReference type="EMBL" id="GAA4389180.1"/>
    </source>
</evidence>
<dbReference type="EMBL" id="BAABGL010000006">
    <property type="protein sequence ID" value="GAA4389180.1"/>
    <property type="molecule type" value="Genomic_DNA"/>
</dbReference>
<dbReference type="RefSeq" id="WP_247424751.1">
    <property type="nucleotide sequence ID" value="NZ_BAABGL010000006.1"/>
</dbReference>
<dbReference type="Proteomes" id="UP001500642">
    <property type="component" value="Unassembled WGS sequence"/>
</dbReference>
<accession>A0ABP8JE47</accession>
<organism evidence="1 2">
    <name type="scientific">Brevibacterium pityocampae</name>
    <dbReference type="NCBI Taxonomy" id="506594"/>
    <lineage>
        <taxon>Bacteria</taxon>
        <taxon>Bacillati</taxon>
        <taxon>Actinomycetota</taxon>
        <taxon>Actinomycetes</taxon>
        <taxon>Micrococcales</taxon>
        <taxon>Brevibacteriaceae</taxon>
        <taxon>Brevibacterium</taxon>
    </lineage>
</organism>